<feature type="signal peptide" evidence="1">
    <location>
        <begin position="1"/>
        <end position="19"/>
    </location>
</feature>
<reference evidence="2" key="1">
    <citation type="submission" date="2023-05" db="EMBL/GenBank/DDBJ databases">
        <title>Nepenthes gracilis genome sequencing.</title>
        <authorList>
            <person name="Fukushima K."/>
        </authorList>
    </citation>
    <scope>NUCLEOTIDE SEQUENCE</scope>
    <source>
        <strain evidence="2">SING2019-196</strain>
    </source>
</reference>
<evidence type="ECO:0008006" key="4">
    <source>
        <dbReference type="Google" id="ProtNLM"/>
    </source>
</evidence>
<dbReference type="Proteomes" id="UP001279734">
    <property type="component" value="Unassembled WGS sequence"/>
</dbReference>
<evidence type="ECO:0000313" key="2">
    <source>
        <dbReference type="EMBL" id="GMH08594.1"/>
    </source>
</evidence>
<keyword evidence="1" id="KW-0732">Signal</keyword>
<name>A0AAD3XLB7_NEPGR</name>
<organism evidence="2 3">
    <name type="scientific">Nepenthes gracilis</name>
    <name type="common">Slender pitcher plant</name>
    <dbReference type="NCBI Taxonomy" id="150966"/>
    <lineage>
        <taxon>Eukaryota</taxon>
        <taxon>Viridiplantae</taxon>
        <taxon>Streptophyta</taxon>
        <taxon>Embryophyta</taxon>
        <taxon>Tracheophyta</taxon>
        <taxon>Spermatophyta</taxon>
        <taxon>Magnoliopsida</taxon>
        <taxon>eudicotyledons</taxon>
        <taxon>Gunneridae</taxon>
        <taxon>Pentapetalae</taxon>
        <taxon>Caryophyllales</taxon>
        <taxon>Nepenthaceae</taxon>
        <taxon>Nepenthes</taxon>
    </lineage>
</organism>
<gene>
    <name evidence="2" type="ORF">Nepgr_010434</name>
</gene>
<dbReference type="EMBL" id="BSYO01000008">
    <property type="protein sequence ID" value="GMH08594.1"/>
    <property type="molecule type" value="Genomic_DNA"/>
</dbReference>
<evidence type="ECO:0000313" key="3">
    <source>
        <dbReference type="Proteomes" id="UP001279734"/>
    </source>
</evidence>
<feature type="chain" id="PRO_5042180285" description="Secreted protein" evidence="1">
    <location>
        <begin position="20"/>
        <end position="110"/>
    </location>
</feature>
<comment type="caution">
    <text evidence="2">The sequence shown here is derived from an EMBL/GenBank/DDBJ whole genome shotgun (WGS) entry which is preliminary data.</text>
</comment>
<protein>
    <recommendedName>
        <fullName evidence="4">Secreted protein</fullName>
    </recommendedName>
</protein>
<keyword evidence="3" id="KW-1185">Reference proteome</keyword>
<sequence>MLSVFLCSWVLVDLEVGGAGVGGSLEACCSCAAGSGSWCLPCLGPTWLPVLYIAVPDESDQYFIPAPSPVGCLMAADGCGTCHLMPIHGADYAFCLVCRKLFVDVTKNVS</sequence>
<dbReference type="AlphaFoldDB" id="A0AAD3XLB7"/>
<proteinExistence type="predicted"/>
<evidence type="ECO:0000256" key="1">
    <source>
        <dbReference type="SAM" id="SignalP"/>
    </source>
</evidence>
<accession>A0AAD3XLB7</accession>